<sequence>MCIRLYLTKGLLLLYQIMKCCISFGKLKVVHLMQRYVNSCIFMSPLYGINVIITLVTCFKRNISSYGIIF</sequence>
<protein>
    <submittedName>
        <fullName evidence="2">Uncharacterized protein</fullName>
    </submittedName>
</protein>
<keyword evidence="1" id="KW-1133">Transmembrane helix</keyword>
<evidence type="ECO:0000313" key="2">
    <source>
        <dbReference type="EMBL" id="EJX00266.1"/>
    </source>
</evidence>
<feature type="transmembrane region" description="Helical" evidence="1">
    <location>
        <begin position="36"/>
        <end position="59"/>
    </location>
</feature>
<comment type="caution">
    <text evidence="2">The sequence shown here is derived from an EMBL/GenBank/DDBJ whole genome shotgun (WGS) entry which is preliminary data.</text>
</comment>
<organism evidence="2">
    <name type="scientific">gut metagenome</name>
    <dbReference type="NCBI Taxonomy" id="749906"/>
    <lineage>
        <taxon>unclassified sequences</taxon>
        <taxon>metagenomes</taxon>
        <taxon>organismal metagenomes</taxon>
    </lineage>
</organism>
<evidence type="ECO:0000256" key="1">
    <source>
        <dbReference type="SAM" id="Phobius"/>
    </source>
</evidence>
<dbReference type="AlphaFoldDB" id="J9CJL9"/>
<reference evidence="2" key="1">
    <citation type="journal article" date="2012" name="PLoS ONE">
        <title>Gene sets for utilization of primary and secondary nutrition supplies in the distal gut of endangered iberian lynx.</title>
        <authorList>
            <person name="Alcaide M."/>
            <person name="Messina E."/>
            <person name="Richter M."/>
            <person name="Bargiela R."/>
            <person name="Peplies J."/>
            <person name="Huws S.A."/>
            <person name="Newbold C.J."/>
            <person name="Golyshin P.N."/>
            <person name="Simon M.A."/>
            <person name="Lopez G."/>
            <person name="Yakimov M.M."/>
            <person name="Ferrer M."/>
        </authorList>
    </citation>
    <scope>NUCLEOTIDE SEQUENCE</scope>
</reference>
<accession>J9CJL9</accession>
<name>J9CJL9_9ZZZZ</name>
<dbReference type="EMBL" id="AMCI01003450">
    <property type="protein sequence ID" value="EJX00266.1"/>
    <property type="molecule type" value="Genomic_DNA"/>
</dbReference>
<gene>
    <name evidence="2" type="ORF">EVA_11630</name>
</gene>
<keyword evidence="1" id="KW-0812">Transmembrane</keyword>
<keyword evidence="1" id="KW-0472">Membrane</keyword>
<proteinExistence type="predicted"/>